<dbReference type="GeneID" id="66928141"/>
<evidence type="ECO:0000313" key="2">
    <source>
        <dbReference type="EMBL" id="GIJ98050.1"/>
    </source>
</evidence>
<accession>A0A9P3BQ60</accession>
<feature type="region of interest" description="Disordered" evidence="1">
    <location>
        <begin position="1"/>
        <end position="20"/>
    </location>
</feature>
<protein>
    <submittedName>
        <fullName evidence="2">Uncharacterized protein</fullName>
    </submittedName>
</protein>
<reference evidence="2 3" key="1">
    <citation type="submission" date="2021-02" db="EMBL/GenBank/DDBJ databases">
        <title>Pan-genome distribution and transcriptional activeness of fungal secondary metabolism genes in Aspergillus section Fumigati.</title>
        <authorList>
            <person name="Takahashi H."/>
            <person name="Umemura M."/>
            <person name="Ninomiya A."/>
            <person name="Kusuya Y."/>
            <person name="Urayama S."/>
            <person name="Shimizu M."/>
            <person name="Watanabe A."/>
            <person name="Kamei K."/>
            <person name="Yaguchi T."/>
            <person name="Hagiwara D."/>
        </authorList>
    </citation>
    <scope>NUCLEOTIDE SEQUENCE [LARGE SCALE GENOMIC DNA]</scope>
    <source>
        <strain evidence="2 3">IFM 47045</strain>
    </source>
</reference>
<dbReference type="Proteomes" id="UP000710440">
    <property type="component" value="Unassembled WGS sequence"/>
</dbReference>
<dbReference type="RefSeq" id="XP_043121237.1">
    <property type="nucleotide sequence ID" value="XM_043265302.1"/>
</dbReference>
<sequence>MAANKLAPREIKGAPGSPNLSDVVEDILNYNSDLPYEVIYIPRHPAKHGSNEYARDTHQTRLGAHLFREPQPFQIKAVPIEGEEEKHENTLQ</sequence>
<gene>
    <name evidence="2" type="ORF">Aspvir_000159</name>
</gene>
<name>A0A9P3BQ60_ASPVI</name>
<proteinExistence type="predicted"/>
<dbReference type="AlphaFoldDB" id="A0A9P3BQ60"/>
<evidence type="ECO:0000256" key="1">
    <source>
        <dbReference type="SAM" id="MobiDB-lite"/>
    </source>
</evidence>
<evidence type="ECO:0000313" key="3">
    <source>
        <dbReference type="Proteomes" id="UP000710440"/>
    </source>
</evidence>
<keyword evidence="3" id="KW-1185">Reference proteome</keyword>
<dbReference type="EMBL" id="BOPL01000001">
    <property type="protein sequence ID" value="GIJ98050.1"/>
    <property type="molecule type" value="Genomic_DNA"/>
</dbReference>
<comment type="caution">
    <text evidence="2">The sequence shown here is derived from an EMBL/GenBank/DDBJ whole genome shotgun (WGS) entry which is preliminary data.</text>
</comment>
<organism evidence="2 3">
    <name type="scientific">Aspergillus viridinutans</name>
    <dbReference type="NCBI Taxonomy" id="75553"/>
    <lineage>
        <taxon>Eukaryota</taxon>
        <taxon>Fungi</taxon>
        <taxon>Dikarya</taxon>
        <taxon>Ascomycota</taxon>
        <taxon>Pezizomycotina</taxon>
        <taxon>Eurotiomycetes</taxon>
        <taxon>Eurotiomycetidae</taxon>
        <taxon>Eurotiales</taxon>
        <taxon>Aspergillaceae</taxon>
        <taxon>Aspergillus</taxon>
        <taxon>Aspergillus subgen. Fumigati</taxon>
    </lineage>
</organism>